<dbReference type="Gene3D" id="3.30.710.10">
    <property type="entry name" value="Potassium Channel Kv1.1, Chain A"/>
    <property type="match status" value="1"/>
</dbReference>
<dbReference type="STRING" id="230819.A0A5C3KR81"/>
<reference evidence="2 3" key="1">
    <citation type="journal article" date="2019" name="Nat. Ecol. Evol.">
        <title>Megaphylogeny resolves global patterns of mushroom evolution.</title>
        <authorList>
            <person name="Varga T."/>
            <person name="Krizsan K."/>
            <person name="Foldi C."/>
            <person name="Dima B."/>
            <person name="Sanchez-Garcia M."/>
            <person name="Sanchez-Ramirez S."/>
            <person name="Szollosi G.J."/>
            <person name="Szarkandi J.G."/>
            <person name="Papp V."/>
            <person name="Albert L."/>
            <person name="Andreopoulos W."/>
            <person name="Angelini C."/>
            <person name="Antonin V."/>
            <person name="Barry K.W."/>
            <person name="Bougher N.L."/>
            <person name="Buchanan P."/>
            <person name="Buyck B."/>
            <person name="Bense V."/>
            <person name="Catcheside P."/>
            <person name="Chovatia M."/>
            <person name="Cooper J."/>
            <person name="Damon W."/>
            <person name="Desjardin D."/>
            <person name="Finy P."/>
            <person name="Geml J."/>
            <person name="Haridas S."/>
            <person name="Hughes K."/>
            <person name="Justo A."/>
            <person name="Karasinski D."/>
            <person name="Kautmanova I."/>
            <person name="Kiss B."/>
            <person name="Kocsube S."/>
            <person name="Kotiranta H."/>
            <person name="LaButti K.M."/>
            <person name="Lechner B.E."/>
            <person name="Liimatainen K."/>
            <person name="Lipzen A."/>
            <person name="Lukacs Z."/>
            <person name="Mihaltcheva S."/>
            <person name="Morgado L.N."/>
            <person name="Niskanen T."/>
            <person name="Noordeloos M.E."/>
            <person name="Ohm R.A."/>
            <person name="Ortiz-Santana B."/>
            <person name="Ovrebo C."/>
            <person name="Racz N."/>
            <person name="Riley R."/>
            <person name="Savchenko A."/>
            <person name="Shiryaev A."/>
            <person name="Soop K."/>
            <person name="Spirin V."/>
            <person name="Szebenyi C."/>
            <person name="Tomsovsky M."/>
            <person name="Tulloss R.E."/>
            <person name="Uehling J."/>
            <person name="Grigoriev I.V."/>
            <person name="Vagvolgyi C."/>
            <person name="Papp T."/>
            <person name="Martin F.M."/>
            <person name="Miettinen O."/>
            <person name="Hibbett D.S."/>
            <person name="Nagy L.G."/>
        </authorList>
    </citation>
    <scope>NUCLEOTIDE SEQUENCE [LARGE SCALE GENOMIC DNA]</scope>
    <source>
        <strain evidence="2 3">CBS 121175</strain>
    </source>
</reference>
<dbReference type="InterPro" id="IPR011333">
    <property type="entry name" value="SKP1/BTB/POZ_sf"/>
</dbReference>
<evidence type="ECO:0000259" key="1">
    <source>
        <dbReference type="PROSITE" id="PS50097"/>
    </source>
</evidence>
<evidence type="ECO:0000313" key="3">
    <source>
        <dbReference type="Proteomes" id="UP000307440"/>
    </source>
</evidence>
<dbReference type="OrthoDB" id="6359816at2759"/>
<dbReference type="Pfam" id="PF00651">
    <property type="entry name" value="BTB"/>
    <property type="match status" value="1"/>
</dbReference>
<dbReference type="SUPFAM" id="SSF54695">
    <property type="entry name" value="POZ domain"/>
    <property type="match status" value="1"/>
</dbReference>
<accession>A0A5C3KR81</accession>
<protein>
    <recommendedName>
        <fullName evidence="1">BTB domain-containing protein</fullName>
    </recommendedName>
</protein>
<feature type="non-terminal residue" evidence="2">
    <location>
        <position position="1"/>
    </location>
</feature>
<evidence type="ECO:0000313" key="2">
    <source>
        <dbReference type="EMBL" id="TFK22757.1"/>
    </source>
</evidence>
<dbReference type="Proteomes" id="UP000307440">
    <property type="component" value="Unassembled WGS sequence"/>
</dbReference>
<dbReference type="PROSITE" id="PS50097">
    <property type="entry name" value="BTB"/>
    <property type="match status" value="1"/>
</dbReference>
<proteinExistence type="predicted"/>
<feature type="domain" description="BTB" evidence="1">
    <location>
        <begin position="6"/>
        <end position="67"/>
    </location>
</feature>
<dbReference type="EMBL" id="ML210233">
    <property type="protein sequence ID" value="TFK22757.1"/>
    <property type="molecule type" value="Genomic_DNA"/>
</dbReference>
<dbReference type="InterPro" id="IPR000210">
    <property type="entry name" value="BTB/POZ_dom"/>
</dbReference>
<name>A0A5C3KR81_COPMA</name>
<organism evidence="2 3">
    <name type="scientific">Coprinopsis marcescibilis</name>
    <name type="common">Agaric fungus</name>
    <name type="synonym">Psathyrella marcescibilis</name>
    <dbReference type="NCBI Taxonomy" id="230819"/>
    <lineage>
        <taxon>Eukaryota</taxon>
        <taxon>Fungi</taxon>
        <taxon>Dikarya</taxon>
        <taxon>Basidiomycota</taxon>
        <taxon>Agaricomycotina</taxon>
        <taxon>Agaricomycetes</taxon>
        <taxon>Agaricomycetidae</taxon>
        <taxon>Agaricales</taxon>
        <taxon>Agaricineae</taxon>
        <taxon>Psathyrellaceae</taxon>
        <taxon>Coprinopsis</taxon>
    </lineage>
</organism>
<feature type="non-terminal residue" evidence="2">
    <location>
        <position position="175"/>
    </location>
</feature>
<sequence>FETTDGDIILQSSDKVQFRVFKNILSLVSPFFHNMFTLPSQADQPQVQVVECTEDGRVLQVILQCCYPPVASSAGMAAPKIKELDLDLTWRCLEATIKFELETVQPRFEQQFGDLCYEQPLACFAISTIRGWKEHAKKTADLLLQIAIPFGSPVKELDGLAAFDFHRLISYHICC</sequence>
<gene>
    <name evidence="2" type="ORF">FA15DRAFT_546270</name>
</gene>
<keyword evidence="3" id="KW-1185">Reference proteome</keyword>
<dbReference type="AlphaFoldDB" id="A0A5C3KR81"/>